<proteinExistence type="predicted"/>
<evidence type="ECO:0000313" key="2">
    <source>
        <dbReference type="Proteomes" id="UP000814140"/>
    </source>
</evidence>
<sequence length="322" mass="35442">MCGKNDHVPDALAPSSHPTRVTMNPKITDVSLELVEVMTSHLQKLKHESDMDHAALYDWARRAVRLFDVWTKSGKDTECEPLVEALRREVTRLGDRSWTKWSMGMYAPKKEYPSLLSDVRGLYADGELSARDFANLQEEIKIQWFRGAPVPELLHSIDGYYIRRAEIDVRADLSEPNPSPEEGSDSGLSRPEPSHAQGGKGASLDTGTAMGQSTTTDAHTQMDVDSDGAHEVASDSAVGTAAAPNRPLPENSERDMITEDGVSWGDYFIHLDIVRRRRELLGKILMAQDAYEEAYNAEAKILASYNGPPSDGGATGSDKGRS</sequence>
<gene>
    <name evidence="1" type="ORF">BV25DRAFT_1843372</name>
</gene>
<name>A0ACB8SEG7_9AGAM</name>
<protein>
    <submittedName>
        <fullName evidence="1">Uncharacterized protein</fullName>
    </submittedName>
</protein>
<evidence type="ECO:0000313" key="1">
    <source>
        <dbReference type="EMBL" id="KAI0054845.1"/>
    </source>
</evidence>
<dbReference type="EMBL" id="MU277339">
    <property type="protein sequence ID" value="KAI0054845.1"/>
    <property type="molecule type" value="Genomic_DNA"/>
</dbReference>
<comment type="caution">
    <text evidence="1">The sequence shown here is derived from an EMBL/GenBank/DDBJ whole genome shotgun (WGS) entry which is preliminary data.</text>
</comment>
<keyword evidence="2" id="KW-1185">Reference proteome</keyword>
<reference evidence="1" key="2">
    <citation type="journal article" date="2022" name="New Phytol.">
        <title>Evolutionary transition to the ectomycorrhizal habit in the genomes of a hyperdiverse lineage of mushroom-forming fungi.</title>
        <authorList>
            <person name="Looney B."/>
            <person name="Miyauchi S."/>
            <person name="Morin E."/>
            <person name="Drula E."/>
            <person name="Courty P.E."/>
            <person name="Kohler A."/>
            <person name="Kuo A."/>
            <person name="LaButti K."/>
            <person name="Pangilinan J."/>
            <person name="Lipzen A."/>
            <person name="Riley R."/>
            <person name="Andreopoulos W."/>
            <person name="He G."/>
            <person name="Johnson J."/>
            <person name="Nolan M."/>
            <person name="Tritt A."/>
            <person name="Barry K.W."/>
            <person name="Grigoriev I.V."/>
            <person name="Nagy L.G."/>
            <person name="Hibbett D."/>
            <person name="Henrissat B."/>
            <person name="Matheny P.B."/>
            <person name="Labbe J."/>
            <person name="Martin F.M."/>
        </authorList>
    </citation>
    <scope>NUCLEOTIDE SEQUENCE</scope>
    <source>
        <strain evidence="1">HHB10654</strain>
    </source>
</reference>
<dbReference type="Proteomes" id="UP000814140">
    <property type="component" value="Unassembled WGS sequence"/>
</dbReference>
<organism evidence="1 2">
    <name type="scientific">Artomyces pyxidatus</name>
    <dbReference type="NCBI Taxonomy" id="48021"/>
    <lineage>
        <taxon>Eukaryota</taxon>
        <taxon>Fungi</taxon>
        <taxon>Dikarya</taxon>
        <taxon>Basidiomycota</taxon>
        <taxon>Agaricomycotina</taxon>
        <taxon>Agaricomycetes</taxon>
        <taxon>Russulales</taxon>
        <taxon>Auriscalpiaceae</taxon>
        <taxon>Artomyces</taxon>
    </lineage>
</organism>
<reference evidence="1" key="1">
    <citation type="submission" date="2021-03" db="EMBL/GenBank/DDBJ databases">
        <authorList>
            <consortium name="DOE Joint Genome Institute"/>
            <person name="Ahrendt S."/>
            <person name="Looney B.P."/>
            <person name="Miyauchi S."/>
            <person name="Morin E."/>
            <person name="Drula E."/>
            <person name="Courty P.E."/>
            <person name="Chicoki N."/>
            <person name="Fauchery L."/>
            <person name="Kohler A."/>
            <person name="Kuo A."/>
            <person name="Labutti K."/>
            <person name="Pangilinan J."/>
            <person name="Lipzen A."/>
            <person name="Riley R."/>
            <person name="Andreopoulos W."/>
            <person name="He G."/>
            <person name="Johnson J."/>
            <person name="Barry K.W."/>
            <person name="Grigoriev I.V."/>
            <person name="Nagy L."/>
            <person name="Hibbett D."/>
            <person name="Henrissat B."/>
            <person name="Matheny P.B."/>
            <person name="Labbe J."/>
            <person name="Martin F."/>
        </authorList>
    </citation>
    <scope>NUCLEOTIDE SEQUENCE</scope>
    <source>
        <strain evidence="1">HHB10654</strain>
    </source>
</reference>
<accession>A0ACB8SEG7</accession>